<evidence type="ECO:0000313" key="2">
    <source>
        <dbReference type="EMBL" id="CAA9512798.1"/>
    </source>
</evidence>
<reference evidence="2" key="1">
    <citation type="submission" date="2020-02" db="EMBL/GenBank/DDBJ databases">
        <authorList>
            <person name="Meier V. D."/>
        </authorList>
    </citation>
    <scope>NUCLEOTIDE SEQUENCE</scope>
    <source>
        <strain evidence="2">AVDCRST_MAG69</strain>
    </source>
</reference>
<gene>
    <name evidence="2" type="ORF">AVDCRST_MAG69-2583</name>
</gene>
<organism evidence="2">
    <name type="scientific">uncultured Solirubrobacteraceae bacterium</name>
    <dbReference type="NCBI Taxonomy" id="1162706"/>
    <lineage>
        <taxon>Bacteria</taxon>
        <taxon>Bacillati</taxon>
        <taxon>Actinomycetota</taxon>
        <taxon>Thermoleophilia</taxon>
        <taxon>Solirubrobacterales</taxon>
        <taxon>Solirubrobacteraceae</taxon>
        <taxon>environmental samples</taxon>
    </lineage>
</organism>
<dbReference type="AlphaFoldDB" id="A0A6J4T395"/>
<accession>A0A6J4T395</accession>
<name>A0A6J4T395_9ACTN</name>
<evidence type="ECO:0000256" key="1">
    <source>
        <dbReference type="SAM" id="MobiDB-lite"/>
    </source>
</evidence>
<feature type="region of interest" description="Disordered" evidence="1">
    <location>
        <begin position="1"/>
        <end position="26"/>
    </location>
</feature>
<proteinExistence type="predicted"/>
<sequence>PDVVRLAVTDGAALRTEPGTGERMAS</sequence>
<protein>
    <submittedName>
        <fullName evidence="2">Uncharacterized protein</fullName>
    </submittedName>
</protein>
<feature type="non-terminal residue" evidence="2">
    <location>
        <position position="1"/>
    </location>
</feature>
<dbReference type="EMBL" id="CADCVP010000278">
    <property type="protein sequence ID" value="CAA9512798.1"/>
    <property type="molecule type" value="Genomic_DNA"/>
</dbReference>